<dbReference type="Proteomes" id="UP000005222">
    <property type="component" value="Chromosome N"/>
</dbReference>
<dbReference type="PROSITE" id="PS00678">
    <property type="entry name" value="WD_REPEATS_1"/>
    <property type="match status" value="1"/>
</dbReference>
<comment type="function">
    <text evidence="1">May be involved in a process influencing telomere capping.</text>
</comment>
<dbReference type="PANTHER" id="PTHR46200:SF1">
    <property type="entry name" value="GATOR COMPLEX PROTEIN WDR24"/>
    <property type="match status" value="1"/>
</dbReference>
<evidence type="ECO:0000259" key="12">
    <source>
        <dbReference type="PROSITE" id="PS50089"/>
    </source>
</evidence>
<dbReference type="PANTHER" id="PTHR46200">
    <property type="entry name" value="GATOR COMPLEX PROTEIN WDR24"/>
    <property type="match status" value="1"/>
</dbReference>
<keyword evidence="5" id="KW-0479">Metal-binding</keyword>
<feature type="region of interest" description="Disordered" evidence="11">
    <location>
        <begin position="487"/>
        <end position="648"/>
    </location>
</feature>
<dbReference type="GO" id="GO:0061700">
    <property type="term" value="C:GATOR2 complex"/>
    <property type="evidence" value="ECO:0007669"/>
    <property type="project" value="TreeGrafter"/>
</dbReference>
<keyword evidence="4 10" id="KW-0853">WD repeat</keyword>
<dbReference type="InterPro" id="IPR036322">
    <property type="entry name" value="WD40_repeat_dom_sf"/>
</dbReference>
<feature type="compositionally biased region" description="Basic and acidic residues" evidence="11">
    <location>
        <begin position="798"/>
        <end position="813"/>
    </location>
</feature>
<dbReference type="Pfam" id="PF00400">
    <property type="entry name" value="WD40"/>
    <property type="match status" value="2"/>
</dbReference>
<proteinExistence type="inferred from homology"/>
<evidence type="ECO:0000256" key="11">
    <source>
        <dbReference type="SAM" id="MobiDB-lite"/>
    </source>
</evidence>
<feature type="compositionally biased region" description="Polar residues" evidence="11">
    <location>
        <begin position="605"/>
        <end position="648"/>
    </location>
</feature>
<dbReference type="InterPro" id="IPR001680">
    <property type="entry name" value="WD40_rpt"/>
</dbReference>
<feature type="compositionally biased region" description="Low complexity" evidence="11">
    <location>
        <begin position="542"/>
        <end position="565"/>
    </location>
</feature>
<evidence type="ECO:0000256" key="7">
    <source>
        <dbReference type="ARBA" id="ARBA00022771"/>
    </source>
</evidence>
<feature type="repeat" description="WD" evidence="10">
    <location>
        <begin position="268"/>
        <end position="309"/>
    </location>
</feature>
<dbReference type="HOGENOM" id="CLU_008512_0_0_1"/>
<dbReference type="Gene3D" id="3.30.40.10">
    <property type="entry name" value="Zinc/RING finger domain, C3HC4 (zinc finger)"/>
    <property type="match status" value="1"/>
</dbReference>
<gene>
    <name evidence="13" type="primary">Piso0_005772</name>
    <name evidence="13" type="ORF">GNLVRS01_PISO0N22255g</name>
</gene>
<keyword evidence="8" id="KW-0862">Zinc</keyword>
<reference evidence="13 14" key="1">
    <citation type="journal article" date="2012" name="G3 (Bethesda)">
        <title>Pichia sorbitophila, an interspecies yeast hybrid reveals early steps of genome resolution following polyploidization.</title>
        <authorList>
            <person name="Leh Louis V."/>
            <person name="Despons L."/>
            <person name="Friedrich A."/>
            <person name="Martin T."/>
            <person name="Durrens P."/>
            <person name="Casaregola S."/>
            <person name="Neuveglise C."/>
            <person name="Fairhead C."/>
            <person name="Marck C."/>
            <person name="Cruz J.A."/>
            <person name="Straub M.L."/>
            <person name="Kugler V."/>
            <person name="Sacerdot C."/>
            <person name="Uzunov Z."/>
            <person name="Thierry A."/>
            <person name="Weiss S."/>
            <person name="Bleykasten C."/>
            <person name="De Montigny J."/>
            <person name="Jacques N."/>
            <person name="Jung P."/>
            <person name="Lemaire M."/>
            <person name="Mallet S."/>
            <person name="Morel G."/>
            <person name="Richard G.F."/>
            <person name="Sarkar A."/>
            <person name="Savel G."/>
            <person name="Schacherer J."/>
            <person name="Seret M.L."/>
            <person name="Talla E."/>
            <person name="Samson G."/>
            <person name="Jubin C."/>
            <person name="Poulain J."/>
            <person name="Vacherie B."/>
            <person name="Barbe V."/>
            <person name="Pelletier E."/>
            <person name="Sherman D.J."/>
            <person name="Westhof E."/>
            <person name="Weissenbach J."/>
            <person name="Baret P.V."/>
            <person name="Wincker P."/>
            <person name="Gaillardin C."/>
            <person name="Dujon B."/>
            <person name="Souciet J.L."/>
        </authorList>
    </citation>
    <scope>NUCLEOTIDE SEQUENCE [LARGE SCALE GENOMIC DNA]</scope>
    <source>
        <strain evidence="14">ATCC MYA-4447 / BCRC 22081 / CBS 7064 / NBRC 10061 / NRRL Y-12695</strain>
    </source>
</reference>
<dbReference type="Gene3D" id="2.130.10.10">
    <property type="entry name" value="YVTN repeat-like/Quinoprotein amine dehydrogenase"/>
    <property type="match status" value="1"/>
</dbReference>
<evidence type="ECO:0000256" key="6">
    <source>
        <dbReference type="ARBA" id="ARBA00022737"/>
    </source>
</evidence>
<dbReference type="InterPro" id="IPR037590">
    <property type="entry name" value="WDR24"/>
</dbReference>
<feature type="domain" description="RING-type" evidence="12">
    <location>
        <begin position="1220"/>
        <end position="1263"/>
    </location>
</feature>
<sequence length="1267" mass="141376">MSSGYSIGQLYQGIQKHGLNPLGKTISGDVHSGPQSSRSKVQDKISFNIEKDISSVTQLSQNFTLGEEAGSVTGQHLVIGGKNYLKLFTLDSEEKNVVGEIDLLDQQSSKGAGFKNPLNKKMNNINVVETLDDTIAYGLSNGHIAVCKLLNNGTCSLLNKYTDHKRCINSMDFITSSAARSHPFQILSGSQDGVIKVWDIRVGNSKPALSLSSGSHSDPVRACKYSRPSSLRGRSCVLSVHDSGTLCKFDLRSGNNNIRQLISPEKKWTFHSGPALSLHIHPEREVVITGGRDQKICIWNYSDSYTNQNKSSPDYILSTYSPVMKVRWSNFPSQHSSNHKSALDTDSRDFLKGELRHNNHDKDYHGGSRSDDIFKYDFACSFLNDDPTVNIYNLSRKYIPREVITHSGKKGFSSFSWSQNSNFSKKIWTITKSNCLTSYDLNSCNDDYEVSRPLEGLSTTNTAWGNSMGDLCLVNQDRNDFESTLFESEIDSENEMKQSNTDSLYHSEGSETASETQSINEEVLIDEVIVKPNKANPDSQISESSNGSKSASTSASALSHIGSSSRPSFIHDQRPKQIFRGGNASPPLERNLSSTGKHPGIDSLIDSSPANSSTRSSFQLSTRPSLRRNMSQSTQDSSASVLSGSAHNNPKIRKSIPVKYVSPYIIPISIEISMNDKLAFETLSENYLISLPDGFSIVDACNFNAAVARSVNKLRDAQTWRILATSMIDEYEEDLQPTEASISGTAARSITRADSTRPDDREDRVLYNSYENRSFSSELGNFVGSYNSNSTMNTNTEQDSKNEEADSQRRSSIKDQNSMVEPNAKESRNPVSPIKENTFSNQSEKQLDIDNETTKKAEPKSKEDTNNNDATDSTEQDKNPNIYNSSLRNRSEDNQIFRKDYQVDTFNSKLRKQNSFTAFDLSRRGSDIKDYALKVDEKGGDMRRRPISSYTKYYPLPERRSIDLDDENLNLISNAQGAIQSSLSSGVSSQLNEPPNRHNSIDGASYGSQRIGGIASSHGSAGFVRPSPEKRLSFGNIDTRNERRATFAFNKSDMFNINESDVITEQKESKSKLTEALGSNKKEDLFLDKPWGKSKLLEKAIEYASFNGDIIMCSTLSLLFYEYIKEREISNTITRERILEWVTLYIDILRSKCLFFTATKVINLAPKDILANLPASTLRDTNMRFFCCWCGSLLVNEKLKQSSINNLWYCAECYRQQSNCIYCNEPCKGLNVVTALKCGHRGHFGCIKEWFVVEGNVECPGCDEIIT</sequence>
<keyword evidence="7 9" id="KW-0863">Zinc-finger</keyword>
<feature type="compositionally biased region" description="Polar residues" evidence="11">
    <location>
        <begin position="867"/>
        <end position="888"/>
    </location>
</feature>
<dbReference type="GO" id="GO:1904263">
    <property type="term" value="P:positive regulation of TORC1 signaling"/>
    <property type="evidence" value="ECO:0007669"/>
    <property type="project" value="TreeGrafter"/>
</dbReference>
<evidence type="ECO:0000256" key="10">
    <source>
        <dbReference type="PROSITE-ProRule" id="PRU00221"/>
    </source>
</evidence>
<dbReference type="SUPFAM" id="SSF50978">
    <property type="entry name" value="WD40 repeat-like"/>
    <property type="match status" value="1"/>
</dbReference>
<keyword evidence="6" id="KW-0677">Repeat</keyword>
<dbReference type="GO" id="GO:0008270">
    <property type="term" value="F:zinc ion binding"/>
    <property type="evidence" value="ECO:0007669"/>
    <property type="project" value="UniProtKB-KW"/>
</dbReference>
<dbReference type="InterPro" id="IPR001841">
    <property type="entry name" value="Znf_RING"/>
</dbReference>
<dbReference type="STRING" id="559304.G8XZX0"/>
<keyword evidence="14" id="KW-1185">Reference proteome</keyword>
<dbReference type="SMART" id="SM00320">
    <property type="entry name" value="WD40"/>
    <property type="match status" value="3"/>
</dbReference>
<feature type="region of interest" description="Disordered" evidence="11">
    <location>
        <begin position="786"/>
        <end position="895"/>
    </location>
</feature>
<dbReference type="PROSITE" id="PS50089">
    <property type="entry name" value="ZF_RING_2"/>
    <property type="match status" value="1"/>
</dbReference>
<comment type="similarity">
    <text evidence="2">Belongs to the WD repeat RTC1 family.</text>
</comment>
<dbReference type="FunCoup" id="G8XZX0">
    <property type="interactions" value="204"/>
</dbReference>
<feature type="region of interest" description="Disordered" evidence="11">
    <location>
        <begin position="737"/>
        <end position="764"/>
    </location>
</feature>
<name>G8XZX0_PICSO</name>
<dbReference type="InterPro" id="IPR019775">
    <property type="entry name" value="WD40_repeat_CS"/>
</dbReference>
<evidence type="ECO:0000256" key="8">
    <source>
        <dbReference type="ARBA" id="ARBA00022833"/>
    </source>
</evidence>
<feature type="region of interest" description="Disordered" evidence="11">
    <location>
        <begin position="22"/>
        <end position="41"/>
    </location>
</feature>
<dbReference type="OrthoDB" id="60955at2759"/>
<dbReference type="PROSITE" id="PS50082">
    <property type="entry name" value="WD_REPEATS_2"/>
    <property type="match status" value="2"/>
</dbReference>
<evidence type="ECO:0000256" key="5">
    <source>
        <dbReference type="ARBA" id="ARBA00022723"/>
    </source>
</evidence>
<dbReference type="GO" id="GO:0005829">
    <property type="term" value="C:cytosol"/>
    <property type="evidence" value="ECO:0007669"/>
    <property type="project" value="TreeGrafter"/>
</dbReference>
<feature type="compositionally biased region" description="Polar residues" evidence="11">
    <location>
        <begin position="497"/>
        <end position="520"/>
    </location>
</feature>
<evidence type="ECO:0000256" key="2">
    <source>
        <dbReference type="ARBA" id="ARBA00008863"/>
    </source>
</evidence>
<dbReference type="AlphaFoldDB" id="G8XZX0"/>
<evidence type="ECO:0000256" key="9">
    <source>
        <dbReference type="PROSITE-ProRule" id="PRU00175"/>
    </source>
</evidence>
<feature type="compositionally biased region" description="Polar residues" evidence="11">
    <location>
        <begin position="738"/>
        <end position="748"/>
    </location>
</feature>
<evidence type="ECO:0000313" key="14">
    <source>
        <dbReference type="Proteomes" id="UP000005222"/>
    </source>
</evidence>
<dbReference type="InterPro" id="IPR013083">
    <property type="entry name" value="Znf_RING/FYVE/PHD"/>
</dbReference>
<feature type="compositionally biased region" description="Basic and acidic residues" evidence="11">
    <location>
        <begin position="845"/>
        <end position="865"/>
    </location>
</feature>
<dbReference type="GO" id="GO:0016239">
    <property type="term" value="P:positive regulation of macroautophagy"/>
    <property type="evidence" value="ECO:0007669"/>
    <property type="project" value="TreeGrafter"/>
</dbReference>
<protein>
    <recommendedName>
        <fullName evidence="3">Restriction of telomere capping protein 1</fullName>
    </recommendedName>
</protein>
<dbReference type="EMBL" id="FO082046">
    <property type="protein sequence ID" value="CCE87229.1"/>
    <property type="molecule type" value="Genomic_DNA"/>
</dbReference>
<dbReference type="OMA" id="GRDGKCC"/>
<feature type="compositionally biased region" description="Basic and acidic residues" evidence="11">
    <location>
        <begin position="754"/>
        <end position="764"/>
    </location>
</feature>
<dbReference type="InParanoid" id="G8XZX0"/>
<dbReference type="GO" id="GO:0005774">
    <property type="term" value="C:vacuolar membrane"/>
    <property type="evidence" value="ECO:0007669"/>
    <property type="project" value="TreeGrafter"/>
</dbReference>
<feature type="compositionally biased region" description="Low complexity" evidence="11">
    <location>
        <begin position="786"/>
        <end position="796"/>
    </location>
</feature>
<organism evidence="13 14">
    <name type="scientific">Pichia sorbitophila (strain ATCC MYA-4447 / BCRC 22081 / CBS 7064 / NBRC 10061 / NRRL Y-12695)</name>
    <name type="common">Hybrid yeast</name>
    <dbReference type="NCBI Taxonomy" id="559304"/>
    <lineage>
        <taxon>Eukaryota</taxon>
        <taxon>Fungi</taxon>
        <taxon>Dikarya</taxon>
        <taxon>Ascomycota</taxon>
        <taxon>Saccharomycotina</taxon>
        <taxon>Pichiomycetes</taxon>
        <taxon>Debaryomycetaceae</taxon>
        <taxon>Millerozyma</taxon>
    </lineage>
</organism>
<evidence type="ECO:0000256" key="3">
    <source>
        <dbReference type="ARBA" id="ARBA00015098"/>
    </source>
</evidence>
<feature type="repeat" description="WD" evidence="10">
    <location>
        <begin position="186"/>
        <end position="208"/>
    </location>
</feature>
<evidence type="ECO:0000313" key="13">
    <source>
        <dbReference type="EMBL" id="CCE87229.1"/>
    </source>
</evidence>
<accession>G8XZX0</accession>
<dbReference type="eggNOG" id="KOG0269">
    <property type="taxonomic scope" value="Eukaryota"/>
</dbReference>
<evidence type="ECO:0000256" key="4">
    <source>
        <dbReference type="ARBA" id="ARBA00022574"/>
    </source>
</evidence>
<feature type="compositionally biased region" description="Polar residues" evidence="11">
    <location>
        <begin position="835"/>
        <end position="844"/>
    </location>
</feature>
<dbReference type="InterPro" id="IPR015943">
    <property type="entry name" value="WD40/YVTN_repeat-like_dom_sf"/>
</dbReference>
<evidence type="ECO:0000256" key="1">
    <source>
        <dbReference type="ARBA" id="ARBA00002738"/>
    </source>
</evidence>
<dbReference type="SUPFAM" id="SSF57850">
    <property type="entry name" value="RING/U-box"/>
    <property type="match status" value="1"/>
</dbReference>